<dbReference type="InterPro" id="IPR002508">
    <property type="entry name" value="MurNAc-LAA_cat"/>
</dbReference>
<dbReference type="PANTHER" id="PTHR30404">
    <property type="entry name" value="N-ACETYLMURAMOYL-L-ALANINE AMIDASE"/>
    <property type="match status" value="1"/>
</dbReference>
<accession>A0A1G8LXR0</accession>
<gene>
    <name evidence="5" type="ORF">SAMN05421804_103215</name>
</gene>
<feature type="compositionally biased region" description="Polar residues" evidence="2">
    <location>
        <begin position="203"/>
        <end position="212"/>
    </location>
</feature>
<dbReference type="Gene3D" id="3.40.630.40">
    <property type="entry name" value="Zn-dependent exopeptidases"/>
    <property type="match status" value="1"/>
</dbReference>
<dbReference type="PANTHER" id="PTHR30404:SF0">
    <property type="entry name" value="N-ACETYLMURAMOYL-L-ALANINE AMIDASE AMIC"/>
    <property type="match status" value="1"/>
</dbReference>
<dbReference type="InterPro" id="IPR050695">
    <property type="entry name" value="N-acetylmuramoyl_amidase_3"/>
</dbReference>
<feature type="signal peptide" evidence="3">
    <location>
        <begin position="1"/>
        <end position="30"/>
    </location>
</feature>
<dbReference type="AlphaFoldDB" id="A0A1G8LXR0"/>
<dbReference type="InterPro" id="IPR011990">
    <property type="entry name" value="TPR-like_helical_dom_sf"/>
</dbReference>
<protein>
    <submittedName>
        <fullName evidence="5">N-acetylmuramoyl-L-alanine amidase</fullName>
    </submittedName>
</protein>
<dbReference type="GO" id="GO:0008745">
    <property type="term" value="F:N-acetylmuramoyl-L-alanine amidase activity"/>
    <property type="evidence" value="ECO:0007669"/>
    <property type="project" value="InterPro"/>
</dbReference>
<evidence type="ECO:0000313" key="5">
    <source>
        <dbReference type="EMBL" id="SDI60458.1"/>
    </source>
</evidence>
<dbReference type="SUPFAM" id="SSF48452">
    <property type="entry name" value="TPR-like"/>
    <property type="match status" value="1"/>
</dbReference>
<dbReference type="SUPFAM" id="SSF53187">
    <property type="entry name" value="Zn-dependent exopeptidases"/>
    <property type="match status" value="1"/>
</dbReference>
<dbReference type="SMART" id="SM00646">
    <property type="entry name" value="Ami_3"/>
    <property type="match status" value="1"/>
</dbReference>
<dbReference type="GO" id="GO:0030288">
    <property type="term" value="C:outer membrane-bounded periplasmic space"/>
    <property type="evidence" value="ECO:0007669"/>
    <property type="project" value="TreeGrafter"/>
</dbReference>
<evidence type="ECO:0000259" key="4">
    <source>
        <dbReference type="SMART" id="SM00646"/>
    </source>
</evidence>
<reference evidence="5 6" key="1">
    <citation type="submission" date="2016-10" db="EMBL/GenBank/DDBJ databases">
        <authorList>
            <person name="de Groot N.N."/>
        </authorList>
    </citation>
    <scope>NUCLEOTIDE SEQUENCE [LARGE SCALE GENOMIC DNA]</scope>
    <source>
        <strain evidence="5 6">CGMCC 1.5058</strain>
    </source>
</reference>
<evidence type="ECO:0000256" key="3">
    <source>
        <dbReference type="SAM" id="SignalP"/>
    </source>
</evidence>
<evidence type="ECO:0000256" key="2">
    <source>
        <dbReference type="SAM" id="MobiDB-lite"/>
    </source>
</evidence>
<dbReference type="RefSeq" id="WP_051651539.1">
    <property type="nucleotide sequence ID" value="NZ_FNDZ01000003.1"/>
</dbReference>
<feature type="chain" id="PRO_5038400613" evidence="3">
    <location>
        <begin position="31"/>
        <end position="387"/>
    </location>
</feature>
<dbReference type="PROSITE" id="PS51257">
    <property type="entry name" value="PROKAR_LIPOPROTEIN"/>
    <property type="match status" value="1"/>
</dbReference>
<keyword evidence="3" id="KW-0732">Signal</keyword>
<dbReference type="EMBL" id="FNDZ01000003">
    <property type="protein sequence ID" value="SDI60458.1"/>
    <property type="molecule type" value="Genomic_DNA"/>
</dbReference>
<dbReference type="Proteomes" id="UP000183255">
    <property type="component" value="Unassembled WGS sequence"/>
</dbReference>
<sequence>MKRKQKIFLMVFILSLAVLFTGCKSSSREAFNTKMKEGEVLLQAEKYEEAVAYFEALYNENSDSITLMEKLEYAIVLEASRTALKKAEAYLEKENYAEVLKSLEGVHQEDEKGVLLKEALLEDMKKEFLTKGKTLLEKEAFDEALALLKEYERLRGEDSDIMVLHETILEEKNKPEEPKKLIVLNAGHQKVQDKNQEPLGPGSSETKNRVTSGTRGVATGIYEYELNLLMAEKLEKRLLEEGFQVKMVRTSHEVYLSNKERAEMANAWGADLYISIHANGSENSKKRGILTIYPSKDNPYVSHLSDESRRISELLHDAMVEKTGASPVGAVPMDHMVSLNWSEVPATIIEMGYMSNREEDVLLSEEAYQAKLVEGMVEGIKAYFSLE</sequence>
<name>A0A1G8LXR0_9CLOT</name>
<evidence type="ECO:0000313" key="6">
    <source>
        <dbReference type="Proteomes" id="UP000183255"/>
    </source>
</evidence>
<feature type="region of interest" description="Disordered" evidence="2">
    <location>
        <begin position="190"/>
        <end position="212"/>
    </location>
</feature>
<evidence type="ECO:0000256" key="1">
    <source>
        <dbReference type="ARBA" id="ARBA00022801"/>
    </source>
</evidence>
<dbReference type="CDD" id="cd02696">
    <property type="entry name" value="MurNAc-LAA"/>
    <property type="match status" value="1"/>
</dbReference>
<proteinExistence type="predicted"/>
<dbReference type="GO" id="GO:0009253">
    <property type="term" value="P:peptidoglycan catabolic process"/>
    <property type="evidence" value="ECO:0007669"/>
    <property type="project" value="InterPro"/>
</dbReference>
<feature type="domain" description="MurNAc-LAA" evidence="4">
    <location>
        <begin position="262"/>
        <end position="381"/>
    </location>
</feature>
<dbReference type="Pfam" id="PF01520">
    <property type="entry name" value="Amidase_3"/>
    <property type="match status" value="1"/>
</dbReference>
<organism evidence="5 6">
    <name type="scientific">Proteiniclasticum ruminis</name>
    <dbReference type="NCBI Taxonomy" id="398199"/>
    <lineage>
        <taxon>Bacteria</taxon>
        <taxon>Bacillati</taxon>
        <taxon>Bacillota</taxon>
        <taxon>Clostridia</taxon>
        <taxon>Eubacteriales</taxon>
        <taxon>Clostridiaceae</taxon>
        <taxon>Proteiniclasticum</taxon>
    </lineage>
</organism>
<keyword evidence="1" id="KW-0378">Hydrolase</keyword>
<dbReference type="Gene3D" id="1.25.40.10">
    <property type="entry name" value="Tetratricopeptide repeat domain"/>
    <property type="match status" value="1"/>
</dbReference>